<reference evidence="1" key="1">
    <citation type="submission" date="2010-03" db="EMBL/GenBank/DDBJ databases">
        <title>The genome sequence of Ruminococcus sp. 18P13.</title>
        <authorList>
            <consortium name="metaHIT consortium -- http://www.metahit.eu/"/>
            <person name="Pajon A."/>
            <person name="Turner K."/>
            <person name="Parkhill J."/>
            <person name="Bernalier A."/>
        </authorList>
    </citation>
    <scope>NUCLEOTIDE SEQUENCE [LARGE SCALE GENOMIC DNA]</scope>
    <source>
        <strain evidence="1">Type strain: 18P13</strain>
    </source>
</reference>
<organism evidence="1 2">
    <name type="scientific">Ruminococcus champanellensis (strain DSM 18848 / JCM 17042 / KCTC 15320 / 18P13)</name>
    <dbReference type="NCBI Taxonomy" id="213810"/>
    <lineage>
        <taxon>Bacteria</taxon>
        <taxon>Bacillati</taxon>
        <taxon>Bacillota</taxon>
        <taxon>Clostridia</taxon>
        <taxon>Eubacteriales</taxon>
        <taxon>Oscillospiraceae</taxon>
        <taxon>Ruminococcus</taxon>
    </lineage>
</organism>
<reference evidence="1" key="2">
    <citation type="submission" date="2010-03" db="EMBL/GenBank/DDBJ databases">
        <authorList>
            <person name="Pajon A."/>
        </authorList>
    </citation>
    <scope>NUCLEOTIDE SEQUENCE</scope>
    <source>
        <strain evidence="1">Type strain: 18P13</strain>
    </source>
</reference>
<accession>D4LE06</accession>
<proteinExistence type="predicted"/>
<dbReference type="Proteomes" id="UP000007054">
    <property type="component" value="Chromosome"/>
</dbReference>
<dbReference type="HOGENOM" id="CLU_124861_0_0_9"/>
<protein>
    <recommendedName>
        <fullName evidence="3">DUF3486 family protein</fullName>
    </recommendedName>
</protein>
<dbReference type="Pfam" id="PF11985">
    <property type="entry name" value="Phage_Mu_Gp27"/>
    <property type="match status" value="1"/>
</dbReference>
<evidence type="ECO:0000313" key="2">
    <source>
        <dbReference type="Proteomes" id="UP000007054"/>
    </source>
</evidence>
<name>D4LE06_RUMC1</name>
<gene>
    <name evidence="1" type="ordered locus">RUM_17950</name>
</gene>
<dbReference type="EMBL" id="FP929052">
    <property type="protein sequence ID" value="CBL17851.1"/>
    <property type="molecule type" value="Genomic_DNA"/>
</dbReference>
<dbReference type="STRING" id="213810.RUM_17950"/>
<dbReference type="AlphaFoldDB" id="D4LE06"/>
<dbReference type="KEGG" id="rch:RUM_17950"/>
<dbReference type="BioCyc" id="RCHA213810:RUM_RS08715-MONOMER"/>
<dbReference type="OrthoDB" id="1923353at2"/>
<dbReference type="RefSeq" id="WP_015558757.1">
    <property type="nucleotide sequence ID" value="NC_021039.1"/>
</dbReference>
<keyword evidence="2" id="KW-1185">Reference proteome</keyword>
<dbReference type="InterPro" id="IPR021874">
    <property type="entry name" value="Phage_Mu_Gp27"/>
</dbReference>
<evidence type="ECO:0000313" key="1">
    <source>
        <dbReference type="EMBL" id="CBL17851.1"/>
    </source>
</evidence>
<dbReference type="PATRIC" id="fig|213810.4.peg.1690"/>
<sequence>MANRRHAIIDQLEPQIQETVKEMLRANFTYKDIVDYLASNGTQVSQSAVCRYAARFAETTEALRMAQENFRGIMEETAKYPNLDPTDGILRLISHQLLDAINGMPEEQRQAKNFDELIKSAVALTRAVAYKKQVDVRSKELLENGADQFAGALFDAMATERPELYKQLRAFLDEKKEKSP</sequence>
<dbReference type="GeneID" id="83156477"/>
<evidence type="ECO:0008006" key="3">
    <source>
        <dbReference type="Google" id="ProtNLM"/>
    </source>
</evidence>